<gene>
    <name evidence="3" type="ORF">Asi02nite_49250</name>
</gene>
<feature type="transmembrane region" description="Helical" evidence="2">
    <location>
        <begin position="108"/>
        <end position="128"/>
    </location>
</feature>
<feature type="transmembrane region" description="Helical" evidence="2">
    <location>
        <begin position="32"/>
        <end position="54"/>
    </location>
</feature>
<keyword evidence="4" id="KW-1185">Reference proteome</keyword>
<evidence type="ECO:0000313" key="4">
    <source>
        <dbReference type="Proteomes" id="UP000604117"/>
    </source>
</evidence>
<dbReference type="EMBL" id="BONE01000043">
    <property type="protein sequence ID" value="GIF75407.1"/>
    <property type="molecule type" value="Genomic_DNA"/>
</dbReference>
<feature type="transmembrane region" description="Helical" evidence="2">
    <location>
        <begin position="160"/>
        <end position="177"/>
    </location>
</feature>
<feature type="transmembrane region" description="Helical" evidence="2">
    <location>
        <begin position="237"/>
        <end position="257"/>
    </location>
</feature>
<feature type="transmembrane region" description="Helical" evidence="2">
    <location>
        <begin position="135"/>
        <end position="154"/>
    </location>
</feature>
<feature type="transmembrane region" description="Helical" evidence="2">
    <location>
        <begin position="197"/>
        <end position="225"/>
    </location>
</feature>
<feature type="region of interest" description="Disordered" evidence="1">
    <location>
        <begin position="1"/>
        <end position="24"/>
    </location>
</feature>
<evidence type="ECO:0008006" key="5">
    <source>
        <dbReference type="Google" id="ProtNLM"/>
    </source>
</evidence>
<feature type="transmembrane region" description="Helical" evidence="2">
    <location>
        <begin position="393"/>
        <end position="412"/>
    </location>
</feature>
<evidence type="ECO:0000256" key="1">
    <source>
        <dbReference type="SAM" id="MobiDB-lite"/>
    </source>
</evidence>
<feature type="transmembrane region" description="Helical" evidence="2">
    <location>
        <begin position="302"/>
        <end position="321"/>
    </location>
</feature>
<feature type="transmembrane region" description="Helical" evidence="2">
    <location>
        <begin position="354"/>
        <end position="373"/>
    </location>
</feature>
<feature type="transmembrane region" description="Helical" evidence="2">
    <location>
        <begin position="327"/>
        <end position="347"/>
    </location>
</feature>
<accession>A0ABQ4CVU1</accession>
<sequence length="570" mass="62051">MEDTATREAVPVQATPASGDQPRGRLTRLGEWPFRVLLTVALGVGLVGATRVWWTALGMWKDEAAIANNLRRSFLQLAGHLTYDQVAPVGWLWLQKAMIEVVGPGDRVLRFLPFVGTLTVLCLGTLIARRAIGRFGAVAVALLLSFSPVLLVYAGETKQYAWEAGVALALIVLAAWAHDAIRWAGWPALRARPWLALAWIAATGVAVFVSFSAILVMFAVTAALVGLHALRRAWPDALFQAALSAPAALTAVFLVWWRHRFSFYPNQTDYFRGGTAPEGAGVREYLDWFPYMWSKFIEAPMSWRHGALVLALMVVGLVSLWLRSRLWAAMLLMVFLAAVGGGAVRGFPVVSRPAIYLIAPTVVLVVAAVDGLARASVALYRRGRAHPWQRIPAIAAALAAVAAAVGIGLVAGPSAGTARAEIAQPLGKEALRDALREVSDRVQPGDVVLVYYFGNAVTTWYKPYLNLGPDVHNVRLCQPDSPKSKQDELYAKLSGAKRVFYVEGMLNATTRRDNFAESLRALDAMGTIVEQHDRTNTRIGPHSWALVELTQVPPSPLPAGPDDPCLEMYQ</sequence>
<reference evidence="3 4" key="1">
    <citation type="submission" date="2021-01" db="EMBL/GenBank/DDBJ databases">
        <title>Whole genome shotgun sequence of Asanoa siamensis NBRC 107932.</title>
        <authorList>
            <person name="Komaki H."/>
            <person name="Tamura T."/>
        </authorList>
    </citation>
    <scope>NUCLEOTIDE SEQUENCE [LARGE SCALE GENOMIC DNA]</scope>
    <source>
        <strain evidence="3 4">NBRC 107932</strain>
    </source>
</reference>
<evidence type="ECO:0000256" key="2">
    <source>
        <dbReference type="SAM" id="Phobius"/>
    </source>
</evidence>
<organism evidence="3 4">
    <name type="scientific">Asanoa siamensis</name>
    <dbReference type="NCBI Taxonomy" id="926357"/>
    <lineage>
        <taxon>Bacteria</taxon>
        <taxon>Bacillati</taxon>
        <taxon>Actinomycetota</taxon>
        <taxon>Actinomycetes</taxon>
        <taxon>Micromonosporales</taxon>
        <taxon>Micromonosporaceae</taxon>
        <taxon>Asanoa</taxon>
    </lineage>
</organism>
<protein>
    <recommendedName>
        <fullName evidence="5">Dolichyl-phosphate-mannose-protein mannosyltransferase</fullName>
    </recommendedName>
</protein>
<keyword evidence="2" id="KW-1133">Transmembrane helix</keyword>
<dbReference type="Proteomes" id="UP000604117">
    <property type="component" value="Unassembled WGS sequence"/>
</dbReference>
<keyword evidence="2" id="KW-0472">Membrane</keyword>
<keyword evidence="2" id="KW-0812">Transmembrane</keyword>
<comment type="caution">
    <text evidence="3">The sequence shown here is derived from an EMBL/GenBank/DDBJ whole genome shotgun (WGS) entry which is preliminary data.</text>
</comment>
<evidence type="ECO:0000313" key="3">
    <source>
        <dbReference type="EMBL" id="GIF75407.1"/>
    </source>
</evidence>
<proteinExistence type="predicted"/>
<dbReference type="RefSeq" id="WP_203716276.1">
    <property type="nucleotide sequence ID" value="NZ_BONE01000043.1"/>
</dbReference>
<name>A0ABQ4CVU1_9ACTN</name>